<evidence type="ECO:0000256" key="2">
    <source>
        <dbReference type="ARBA" id="ARBA00022692"/>
    </source>
</evidence>
<feature type="transmembrane region" description="Helical" evidence="5">
    <location>
        <begin position="315"/>
        <end position="336"/>
    </location>
</feature>
<feature type="transmembrane region" description="Helical" evidence="5">
    <location>
        <begin position="267"/>
        <end position="291"/>
    </location>
</feature>
<comment type="subcellular location">
    <subcellularLocation>
        <location evidence="1">Membrane</location>
        <topology evidence="1">Multi-pass membrane protein</topology>
    </subcellularLocation>
</comment>
<dbReference type="SUPFAM" id="SSF81340">
    <property type="entry name" value="Clc chloride channel"/>
    <property type="match status" value="1"/>
</dbReference>
<comment type="caution">
    <text evidence="6">The sequence shown here is derived from an EMBL/GenBank/DDBJ whole genome shotgun (WGS) entry which is preliminary data.</text>
</comment>
<dbReference type="RefSeq" id="WP_188525406.1">
    <property type="nucleotide sequence ID" value="NZ_BMDG01000018.1"/>
</dbReference>
<feature type="transmembrane region" description="Helical" evidence="5">
    <location>
        <begin position="16"/>
        <end position="39"/>
    </location>
</feature>
<protein>
    <recommendedName>
        <fullName evidence="8">H+/Cl-antiporter ClcA</fullName>
    </recommendedName>
</protein>
<evidence type="ECO:0000256" key="3">
    <source>
        <dbReference type="ARBA" id="ARBA00022989"/>
    </source>
</evidence>
<dbReference type="Pfam" id="PF00654">
    <property type="entry name" value="Voltage_CLC"/>
    <property type="match status" value="1"/>
</dbReference>
<feature type="transmembrane region" description="Helical" evidence="5">
    <location>
        <begin position="235"/>
        <end position="255"/>
    </location>
</feature>
<evidence type="ECO:0000313" key="6">
    <source>
        <dbReference type="EMBL" id="GGI11986.1"/>
    </source>
</evidence>
<sequence length="435" mass="43140">MTQVEAAAPPRGFTRLLALSAALGVPVSVAAFLFLVVLHELTHLVWEVLPGAWGLPGVPWWWPLPWLLLAGVGVGVAVRFLPGHGGHVPVDGLSMGVVPASFVPGILLAAVAGLPLGVVLGPEAPLLAVGAALAVVLVRPWDASLGDPGRQVLAVAGSAAALSAIFGNPLVGAVFVIEAAGLSGLSGAKLTRVVLPCLLASGIGALVFTGMGSWTGLEIASLALPDVDGPVRPDLADVLWTVPVAVVVAVGVRLVHRLGAAVARRAAARPFAAAVTGALVVGVCASAYALVTGRSPMEVALSGQDLLAPLAADPAAWGAGALVALLVLKGVAYGVSLGTLRGGPIFPAVLLGAAAGVLVAGLPGFGVVPALAAGMAAATAATLPFPVSSAVLVVMLLGASAPAMAPVVLLAVVVGYVTEHHVLRPRREAAEVTPR</sequence>
<keyword evidence="3 5" id="KW-1133">Transmembrane helix</keyword>
<dbReference type="InterPro" id="IPR014743">
    <property type="entry name" value="Cl-channel_core"/>
</dbReference>
<evidence type="ECO:0000313" key="7">
    <source>
        <dbReference type="Proteomes" id="UP000632535"/>
    </source>
</evidence>
<feature type="transmembrane region" description="Helical" evidence="5">
    <location>
        <begin position="193"/>
        <end position="215"/>
    </location>
</feature>
<dbReference type="EMBL" id="BMDG01000018">
    <property type="protein sequence ID" value="GGI11986.1"/>
    <property type="molecule type" value="Genomic_DNA"/>
</dbReference>
<evidence type="ECO:0000256" key="5">
    <source>
        <dbReference type="SAM" id="Phobius"/>
    </source>
</evidence>
<gene>
    <name evidence="6" type="ORF">GCM10007368_38920</name>
</gene>
<feature type="transmembrane region" description="Helical" evidence="5">
    <location>
        <begin position="93"/>
        <end position="118"/>
    </location>
</feature>
<accession>A0ABQ2BAW1</accession>
<keyword evidence="7" id="KW-1185">Reference proteome</keyword>
<dbReference type="InterPro" id="IPR001807">
    <property type="entry name" value="ClC"/>
</dbReference>
<proteinExistence type="predicted"/>
<dbReference type="InterPro" id="IPR050368">
    <property type="entry name" value="ClC-type_chloride_channel"/>
</dbReference>
<evidence type="ECO:0000256" key="1">
    <source>
        <dbReference type="ARBA" id="ARBA00004141"/>
    </source>
</evidence>
<dbReference type="Gene3D" id="1.10.3080.10">
    <property type="entry name" value="Clc chloride channel"/>
    <property type="match status" value="1"/>
</dbReference>
<reference evidence="7" key="1">
    <citation type="journal article" date="2019" name="Int. J. Syst. Evol. Microbiol.">
        <title>The Global Catalogue of Microorganisms (GCM) 10K type strain sequencing project: providing services to taxonomists for standard genome sequencing and annotation.</title>
        <authorList>
            <consortium name="The Broad Institute Genomics Platform"/>
            <consortium name="The Broad Institute Genome Sequencing Center for Infectious Disease"/>
            <person name="Wu L."/>
            <person name="Ma J."/>
        </authorList>
    </citation>
    <scope>NUCLEOTIDE SEQUENCE [LARGE SCALE GENOMIC DNA]</scope>
    <source>
        <strain evidence="7">CCM 8653</strain>
    </source>
</reference>
<feature type="transmembrane region" description="Helical" evidence="5">
    <location>
        <begin position="59"/>
        <end position="81"/>
    </location>
</feature>
<feature type="transmembrane region" description="Helical" evidence="5">
    <location>
        <begin position="390"/>
        <end position="417"/>
    </location>
</feature>
<evidence type="ECO:0008006" key="8">
    <source>
        <dbReference type="Google" id="ProtNLM"/>
    </source>
</evidence>
<name>A0ABQ2BAW1_9MICO</name>
<keyword evidence="4 5" id="KW-0472">Membrane</keyword>
<organism evidence="6 7">
    <name type="scientific">Isoptericola cucumis</name>
    <dbReference type="NCBI Taxonomy" id="1776856"/>
    <lineage>
        <taxon>Bacteria</taxon>
        <taxon>Bacillati</taxon>
        <taxon>Actinomycetota</taxon>
        <taxon>Actinomycetes</taxon>
        <taxon>Micrococcales</taxon>
        <taxon>Promicromonosporaceae</taxon>
        <taxon>Isoptericola</taxon>
    </lineage>
</organism>
<keyword evidence="2 5" id="KW-0812">Transmembrane</keyword>
<dbReference type="PRINTS" id="PR00762">
    <property type="entry name" value="CLCHANNEL"/>
</dbReference>
<dbReference type="Proteomes" id="UP000632535">
    <property type="component" value="Unassembled WGS sequence"/>
</dbReference>
<feature type="transmembrane region" description="Helical" evidence="5">
    <location>
        <begin position="348"/>
        <end position="378"/>
    </location>
</feature>
<evidence type="ECO:0000256" key="4">
    <source>
        <dbReference type="ARBA" id="ARBA00023136"/>
    </source>
</evidence>
<dbReference type="PANTHER" id="PTHR43427">
    <property type="entry name" value="CHLORIDE CHANNEL PROTEIN CLC-E"/>
    <property type="match status" value="1"/>
</dbReference>